<dbReference type="Pfam" id="PF00440">
    <property type="entry name" value="TetR_N"/>
    <property type="match status" value="1"/>
</dbReference>
<evidence type="ECO:0000313" key="6">
    <source>
        <dbReference type="EMBL" id="QBF47464.1"/>
    </source>
</evidence>
<dbReference type="InterPro" id="IPR009057">
    <property type="entry name" value="Homeodomain-like_sf"/>
</dbReference>
<dbReference type="STRING" id="1216970.GCA_001570985_00705"/>
<proteinExistence type="predicted"/>
<dbReference type="PROSITE" id="PS50977">
    <property type="entry name" value="HTH_TETR_2"/>
    <property type="match status" value="1"/>
</dbReference>
<dbReference type="EMBL" id="CP036164">
    <property type="protein sequence ID" value="QBF47464.1"/>
    <property type="molecule type" value="Genomic_DNA"/>
</dbReference>
<dbReference type="AlphaFoldDB" id="A0A4P6MUR2"/>
<evidence type="ECO:0000256" key="3">
    <source>
        <dbReference type="ARBA" id="ARBA00023163"/>
    </source>
</evidence>
<organism evidence="6 7">
    <name type="scientific">Janibacter limosus</name>
    <dbReference type="NCBI Taxonomy" id="53458"/>
    <lineage>
        <taxon>Bacteria</taxon>
        <taxon>Bacillati</taxon>
        <taxon>Actinomycetota</taxon>
        <taxon>Actinomycetes</taxon>
        <taxon>Micrococcales</taxon>
        <taxon>Intrasporangiaceae</taxon>
        <taxon>Janibacter</taxon>
    </lineage>
</organism>
<dbReference type="InterPro" id="IPR050109">
    <property type="entry name" value="HTH-type_TetR-like_transc_reg"/>
</dbReference>
<keyword evidence="2 4" id="KW-0238">DNA-binding</keyword>
<feature type="domain" description="HTH tetR-type" evidence="5">
    <location>
        <begin position="25"/>
        <end position="85"/>
    </location>
</feature>
<protein>
    <submittedName>
        <fullName evidence="6">TetR/AcrR family transcriptional regulator</fullName>
    </submittedName>
</protein>
<keyword evidence="3" id="KW-0804">Transcription</keyword>
<dbReference type="PANTHER" id="PTHR30055">
    <property type="entry name" value="HTH-TYPE TRANSCRIPTIONAL REGULATOR RUTR"/>
    <property type="match status" value="1"/>
</dbReference>
<keyword evidence="1" id="KW-0805">Transcription regulation</keyword>
<gene>
    <name evidence="6" type="ORF">EXU32_15125</name>
</gene>
<evidence type="ECO:0000256" key="2">
    <source>
        <dbReference type="ARBA" id="ARBA00023125"/>
    </source>
</evidence>
<dbReference type="OrthoDB" id="3403733at2"/>
<keyword evidence="7" id="KW-1185">Reference proteome</keyword>
<evidence type="ECO:0000256" key="1">
    <source>
        <dbReference type="ARBA" id="ARBA00023015"/>
    </source>
</evidence>
<dbReference type="GO" id="GO:0000976">
    <property type="term" value="F:transcription cis-regulatory region binding"/>
    <property type="evidence" value="ECO:0007669"/>
    <property type="project" value="TreeGrafter"/>
</dbReference>
<evidence type="ECO:0000256" key="4">
    <source>
        <dbReference type="PROSITE-ProRule" id="PRU00335"/>
    </source>
</evidence>
<dbReference type="Gene3D" id="1.10.357.10">
    <property type="entry name" value="Tetracycline Repressor, domain 2"/>
    <property type="match status" value="1"/>
</dbReference>
<dbReference type="GO" id="GO:0003700">
    <property type="term" value="F:DNA-binding transcription factor activity"/>
    <property type="evidence" value="ECO:0007669"/>
    <property type="project" value="TreeGrafter"/>
</dbReference>
<dbReference type="SUPFAM" id="SSF46689">
    <property type="entry name" value="Homeodomain-like"/>
    <property type="match status" value="1"/>
</dbReference>
<dbReference type="InterPro" id="IPR001647">
    <property type="entry name" value="HTH_TetR"/>
</dbReference>
<name>A0A4P6MUR2_9MICO</name>
<dbReference type="Proteomes" id="UP000290408">
    <property type="component" value="Chromosome"/>
</dbReference>
<sequence>MQWCAKSSPSHRREVAVSSRVNAAGDTRERIRTAALALFAEHGVAATSLREVARSAGVAPGLVGHYFGSKDGLQEAVEDWVVGLFSETLGAVPLEGTVTEVVAARDSAVNGMFARNPHAVDYLRRVVVTPGAGDARLVRKILAEQVAQTEHLRDHGIGASQAPVTEQAVTVLVRQLGAWLLQPALGRLWALSGAQGPEPQVHVTLR</sequence>
<dbReference type="PANTHER" id="PTHR30055:SF234">
    <property type="entry name" value="HTH-TYPE TRANSCRIPTIONAL REGULATOR BETI"/>
    <property type="match status" value="1"/>
</dbReference>
<evidence type="ECO:0000259" key="5">
    <source>
        <dbReference type="PROSITE" id="PS50977"/>
    </source>
</evidence>
<reference evidence="6 7" key="1">
    <citation type="submission" date="2019-02" db="EMBL/GenBank/DDBJ databases">
        <title>Genomic data mining of an Antarctic deep-sea actinobacterium, Janibacterlimosus P3-3-X1.</title>
        <authorList>
            <person name="Liao L."/>
            <person name="Chen B."/>
        </authorList>
    </citation>
    <scope>NUCLEOTIDE SEQUENCE [LARGE SCALE GENOMIC DNA]</scope>
    <source>
        <strain evidence="6 7">P3-3-X1</strain>
    </source>
</reference>
<evidence type="ECO:0000313" key="7">
    <source>
        <dbReference type="Proteomes" id="UP000290408"/>
    </source>
</evidence>
<accession>A0A4P6MUR2</accession>
<dbReference type="KEGG" id="jli:EXU32_15125"/>
<feature type="DNA-binding region" description="H-T-H motif" evidence="4">
    <location>
        <begin position="48"/>
        <end position="67"/>
    </location>
</feature>
<dbReference type="PRINTS" id="PR00455">
    <property type="entry name" value="HTHTETR"/>
</dbReference>